<evidence type="ECO:0000313" key="1">
    <source>
        <dbReference type="EMBL" id="RDI46083.1"/>
    </source>
</evidence>
<evidence type="ECO:0008006" key="3">
    <source>
        <dbReference type="Google" id="ProtNLM"/>
    </source>
</evidence>
<sequence length="85" mass="9602">MKMKLVDSNSKKPLANTRMQLQIKGKNSGFLTLTTDPKGEFTLDDKYKNQQMTASVNGMQSQWTTISENATIQIASRQSVMEKMK</sequence>
<dbReference type="InterPro" id="IPR008969">
    <property type="entry name" value="CarboxyPept-like_regulatory"/>
</dbReference>
<keyword evidence="2" id="KW-1185">Reference proteome</keyword>
<dbReference type="OrthoDB" id="9960823at2"/>
<dbReference type="Proteomes" id="UP000254720">
    <property type="component" value="Unassembled WGS sequence"/>
</dbReference>
<dbReference type="AlphaFoldDB" id="A0A370GVX8"/>
<comment type="caution">
    <text evidence="1">The sequence shown here is derived from an EMBL/GenBank/DDBJ whole genome shotgun (WGS) entry which is preliminary data.</text>
</comment>
<gene>
    <name evidence="1" type="ORF">C8D86_10691</name>
</gene>
<evidence type="ECO:0000313" key="2">
    <source>
        <dbReference type="Proteomes" id="UP000254720"/>
    </source>
</evidence>
<organism evidence="1 2">
    <name type="scientific">Aquicella lusitana</name>
    <dbReference type="NCBI Taxonomy" id="254246"/>
    <lineage>
        <taxon>Bacteria</taxon>
        <taxon>Pseudomonadati</taxon>
        <taxon>Pseudomonadota</taxon>
        <taxon>Gammaproteobacteria</taxon>
        <taxon>Legionellales</taxon>
        <taxon>Coxiellaceae</taxon>
        <taxon>Aquicella</taxon>
    </lineage>
</organism>
<accession>A0A370GVX8</accession>
<dbReference type="SUPFAM" id="SSF49464">
    <property type="entry name" value="Carboxypeptidase regulatory domain-like"/>
    <property type="match status" value="1"/>
</dbReference>
<dbReference type="RefSeq" id="WP_114833980.1">
    <property type="nucleotide sequence ID" value="NZ_LR699114.1"/>
</dbReference>
<protein>
    <recommendedName>
        <fullName evidence="3">Carboxypeptidase family protein</fullName>
    </recommendedName>
</protein>
<reference evidence="1 2" key="1">
    <citation type="submission" date="2018-07" db="EMBL/GenBank/DDBJ databases">
        <title>Genomic Encyclopedia of Type Strains, Phase IV (KMG-IV): sequencing the most valuable type-strain genomes for metagenomic binning, comparative biology and taxonomic classification.</title>
        <authorList>
            <person name="Goeker M."/>
        </authorList>
    </citation>
    <scope>NUCLEOTIDE SEQUENCE [LARGE SCALE GENOMIC DNA]</scope>
    <source>
        <strain evidence="1 2">DSM 16500</strain>
    </source>
</reference>
<name>A0A370GVX8_9COXI</name>
<dbReference type="EMBL" id="QQAX01000006">
    <property type="protein sequence ID" value="RDI46083.1"/>
    <property type="molecule type" value="Genomic_DNA"/>
</dbReference>
<proteinExistence type="predicted"/>